<feature type="transmembrane region" description="Helical" evidence="1">
    <location>
        <begin position="68"/>
        <end position="93"/>
    </location>
</feature>
<proteinExistence type="predicted"/>
<keyword evidence="1" id="KW-0472">Membrane</keyword>
<name>A0A543L7U6_9BURK</name>
<dbReference type="NCBIfam" id="NF033632">
    <property type="entry name" value="SLATT_4"/>
    <property type="match status" value="1"/>
</dbReference>
<reference evidence="3 4" key="1">
    <citation type="submission" date="2019-06" db="EMBL/GenBank/DDBJ databases">
        <title>Genomic Encyclopedia of Archaeal and Bacterial Type Strains, Phase II (KMG-II): from individual species to whole genera.</title>
        <authorList>
            <person name="Goeker M."/>
        </authorList>
    </citation>
    <scope>NUCLEOTIDE SEQUENCE [LARGE SCALE GENOMIC DNA]</scope>
    <source>
        <strain evidence="3 4">DSM 7270</strain>
    </source>
</reference>
<keyword evidence="1" id="KW-1133">Transmembrane helix</keyword>
<dbReference type="EMBL" id="VFPV01000002">
    <property type="protein sequence ID" value="TQN03403.1"/>
    <property type="molecule type" value="Genomic_DNA"/>
</dbReference>
<feature type="domain" description="SMODS and SLOG-associating 2TM effector" evidence="2">
    <location>
        <begin position="28"/>
        <end position="145"/>
    </location>
</feature>
<dbReference type="RefSeq" id="WP_142083089.1">
    <property type="nucleotide sequence ID" value="NZ_VFPV01000002.1"/>
</dbReference>
<protein>
    <recommendedName>
        <fullName evidence="2">SMODS and SLOG-associating 2TM effector domain-containing protein</fullName>
    </recommendedName>
</protein>
<evidence type="ECO:0000313" key="4">
    <source>
        <dbReference type="Proteomes" id="UP000316993"/>
    </source>
</evidence>
<evidence type="ECO:0000256" key="1">
    <source>
        <dbReference type="SAM" id="Phobius"/>
    </source>
</evidence>
<sequence length="164" mass="18168">MTEHQRALGTPANIPDEWYRRCSAVAVGHYKMAERLSSRHRWLSNCAAALSAIVGTTVFVTLQGQPELWVKMGTGLLSVVSAVLAVLATNMGLQDRAERHRIAGARYNAVGRQLEQMTMGATATLDDLTPIRERLDTLSAEMPHIPKKVHKEIANHDDLSRWGK</sequence>
<gene>
    <name evidence="3" type="ORF">BDD18_2081</name>
</gene>
<dbReference type="InterPro" id="IPR040811">
    <property type="entry name" value="SLATT_4"/>
</dbReference>
<dbReference type="Proteomes" id="UP000316993">
    <property type="component" value="Unassembled WGS sequence"/>
</dbReference>
<evidence type="ECO:0000313" key="3">
    <source>
        <dbReference type="EMBL" id="TQN03403.1"/>
    </source>
</evidence>
<accession>A0A543L7U6</accession>
<feature type="transmembrane region" description="Helical" evidence="1">
    <location>
        <begin position="42"/>
        <end position="62"/>
    </location>
</feature>
<keyword evidence="1" id="KW-0812">Transmembrane</keyword>
<evidence type="ECO:0000259" key="2">
    <source>
        <dbReference type="Pfam" id="PF18186"/>
    </source>
</evidence>
<organism evidence="3 4">
    <name type="scientific">Acidovorax temperans</name>
    <dbReference type="NCBI Taxonomy" id="80878"/>
    <lineage>
        <taxon>Bacteria</taxon>
        <taxon>Pseudomonadati</taxon>
        <taxon>Pseudomonadota</taxon>
        <taxon>Betaproteobacteria</taxon>
        <taxon>Burkholderiales</taxon>
        <taxon>Comamonadaceae</taxon>
        <taxon>Acidovorax</taxon>
    </lineage>
</organism>
<dbReference type="Pfam" id="PF18186">
    <property type="entry name" value="SLATT_4"/>
    <property type="match status" value="1"/>
</dbReference>
<comment type="caution">
    <text evidence="3">The sequence shown here is derived from an EMBL/GenBank/DDBJ whole genome shotgun (WGS) entry which is preliminary data.</text>
</comment>
<dbReference type="AlphaFoldDB" id="A0A543L7U6"/>